<accession>A0A6A5K449</accession>
<proteinExistence type="predicted"/>
<name>A0A6A5K449_9PLEO</name>
<dbReference type="AlphaFoldDB" id="A0A6A5K449"/>
<organism evidence="2 3">
    <name type="scientific">Decorospora gaudefroyi</name>
    <dbReference type="NCBI Taxonomy" id="184978"/>
    <lineage>
        <taxon>Eukaryota</taxon>
        <taxon>Fungi</taxon>
        <taxon>Dikarya</taxon>
        <taxon>Ascomycota</taxon>
        <taxon>Pezizomycotina</taxon>
        <taxon>Dothideomycetes</taxon>
        <taxon>Pleosporomycetidae</taxon>
        <taxon>Pleosporales</taxon>
        <taxon>Pleosporineae</taxon>
        <taxon>Pleosporaceae</taxon>
        <taxon>Decorospora</taxon>
    </lineage>
</organism>
<gene>
    <name evidence="2" type="ORF">BDW02DRAFT_571893</name>
</gene>
<protein>
    <submittedName>
        <fullName evidence="2">Uncharacterized protein</fullName>
    </submittedName>
</protein>
<reference evidence="2" key="1">
    <citation type="submission" date="2020-01" db="EMBL/GenBank/DDBJ databases">
        <authorList>
            <consortium name="DOE Joint Genome Institute"/>
            <person name="Haridas S."/>
            <person name="Albert R."/>
            <person name="Binder M."/>
            <person name="Bloem J."/>
            <person name="Labutti K."/>
            <person name="Salamov A."/>
            <person name="Andreopoulos B."/>
            <person name="Baker S.E."/>
            <person name="Barry K."/>
            <person name="Bills G."/>
            <person name="Bluhm B.H."/>
            <person name="Cannon C."/>
            <person name="Castanera R."/>
            <person name="Culley D.E."/>
            <person name="Daum C."/>
            <person name="Ezra D."/>
            <person name="Gonzalez J.B."/>
            <person name="Henrissat B."/>
            <person name="Kuo A."/>
            <person name="Liang C."/>
            <person name="Lipzen A."/>
            <person name="Lutzoni F."/>
            <person name="Magnuson J."/>
            <person name="Mondo S."/>
            <person name="Nolan M."/>
            <person name="Ohm R."/>
            <person name="Pangilinan J."/>
            <person name="Park H.-J."/>
            <person name="Ramirez L."/>
            <person name="Alfaro M."/>
            <person name="Sun H."/>
            <person name="Tritt A."/>
            <person name="Yoshinaga Y."/>
            <person name="Zwiers L.-H."/>
            <person name="Turgeon B.G."/>
            <person name="Goodwin S.B."/>
            <person name="Spatafora J.W."/>
            <person name="Crous P.W."/>
            <person name="Grigoriev I.V."/>
        </authorList>
    </citation>
    <scope>NUCLEOTIDE SEQUENCE</scope>
    <source>
        <strain evidence="2">P77</strain>
    </source>
</reference>
<dbReference type="Proteomes" id="UP000800040">
    <property type="component" value="Unassembled WGS sequence"/>
</dbReference>
<feature type="region of interest" description="Disordered" evidence="1">
    <location>
        <begin position="1"/>
        <end position="22"/>
    </location>
</feature>
<sequence>MSQQPQPPGKRPTFDLRPPSIGQARHCTNAAEIVAVRSAHPRLAVSHPSRTVPPVPLWLRARLHDGREMGRLRESSRSRCKHQTNPTQVSRYPFVSYARKMFKDSYTESYKHAATNFANKLSLRRNLHDSQNSSSTHAHQQSGVASSLQAQRHLRPYLCWVLHASKSARVLQQH</sequence>
<evidence type="ECO:0000313" key="3">
    <source>
        <dbReference type="Proteomes" id="UP000800040"/>
    </source>
</evidence>
<evidence type="ECO:0000256" key="1">
    <source>
        <dbReference type="SAM" id="MobiDB-lite"/>
    </source>
</evidence>
<dbReference type="EMBL" id="ML975360">
    <property type="protein sequence ID" value="KAF1831561.1"/>
    <property type="molecule type" value="Genomic_DNA"/>
</dbReference>
<feature type="compositionally biased region" description="Polar residues" evidence="1">
    <location>
        <begin position="129"/>
        <end position="147"/>
    </location>
</feature>
<evidence type="ECO:0000313" key="2">
    <source>
        <dbReference type="EMBL" id="KAF1831561.1"/>
    </source>
</evidence>
<feature type="compositionally biased region" description="Pro residues" evidence="1">
    <location>
        <begin position="1"/>
        <end position="10"/>
    </location>
</feature>
<keyword evidence="3" id="KW-1185">Reference proteome</keyword>
<feature type="region of interest" description="Disordered" evidence="1">
    <location>
        <begin position="127"/>
        <end position="147"/>
    </location>
</feature>